<dbReference type="InterPro" id="IPR012337">
    <property type="entry name" value="RNaseH-like_sf"/>
</dbReference>
<keyword evidence="2" id="KW-1185">Reference proteome</keyword>
<dbReference type="EMBL" id="VSRR010001846">
    <property type="protein sequence ID" value="MPC28045.1"/>
    <property type="molecule type" value="Genomic_DNA"/>
</dbReference>
<reference evidence="1 2" key="1">
    <citation type="submission" date="2019-05" db="EMBL/GenBank/DDBJ databases">
        <title>Another draft genome of Portunus trituberculatus and its Hox gene families provides insights of decapod evolution.</title>
        <authorList>
            <person name="Jeong J.-H."/>
            <person name="Song I."/>
            <person name="Kim S."/>
            <person name="Choi T."/>
            <person name="Kim D."/>
            <person name="Ryu S."/>
            <person name="Kim W."/>
        </authorList>
    </citation>
    <scope>NUCLEOTIDE SEQUENCE [LARGE SCALE GENOMIC DNA]</scope>
    <source>
        <tissue evidence="1">Muscle</tissue>
    </source>
</reference>
<comment type="caution">
    <text evidence="1">The sequence shown here is derived from an EMBL/GenBank/DDBJ whole genome shotgun (WGS) entry which is preliminary data.</text>
</comment>
<dbReference type="AlphaFoldDB" id="A0A5B7E3V2"/>
<dbReference type="SUPFAM" id="SSF53098">
    <property type="entry name" value="Ribonuclease H-like"/>
    <property type="match status" value="1"/>
</dbReference>
<evidence type="ECO:0000313" key="2">
    <source>
        <dbReference type="Proteomes" id="UP000324222"/>
    </source>
</evidence>
<evidence type="ECO:0008006" key="3">
    <source>
        <dbReference type="Google" id="ProtNLM"/>
    </source>
</evidence>
<evidence type="ECO:0000313" key="1">
    <source>
        <dbReference type="EMBL" id="MPC28045.1"/>
    </source>
</evidence>
<organism evidence="1 2">
    <name type="scientific">Portunus trituberculatus</name>
    <name type="common">Swimming crab</name>
    <name type="synonym">Neptunus trituberculatus</name>
    <dbReference type="NCBI Taxonomy" id="210409"/>
    <lineage>
        <taxon>Eukaryota</taxon>
        <taxon>Metazoa</taxon>
        <taxon>Ecdysozoa</taxon>
        <taxon>Arthropoda</taxon>
        <taxon>Crustacea</taxon>
        <taxon>Multicrustacea</taxon>
        <taxon>Malacostraca</taxon>
        <taxon>Eumalacostraca</taxon>
        <taxon>Eucarida</taxon>
        <taxon>Decapoda</taxon>
        <taxon>Pleocyemata</taxon>
        <taxon>Brachyura</taxon>
        <taxon>Eubrachyura</taxon>
        <taxon>Portunoidea</taxon>
        <taxon>Portunidae</taxon>
        <taxon>Portuninae</taxon>
        <taxon>Portunus</taxon>
    </lineage>
</organism>
<sequence>MVSSPLMPKKPSVLPPTSTQHLALQILSPHLCYPLPHTPAMKLALLCSAAAPSQRPQQQLVVGTFPSAWRFATTVPIPKPGKDPTVASSHKPISLLSNTCKVFNLAEASLPSLSHRRSTFLVWTYTKLASSPRCHALHSLLLRHGRDPLHGPLPYQTHTPFVDRALSFFAILLPLSSSLKNLSSGPLVPTLFLSLSLSLHTSTQWFKVSCPVQGRILFTSLLHSQYHTLFHIYTDGSRLTNPLSVGAAIYIPFRSLATAWQLLATASITTAKLFAIKEGLQFATTFAALA</sequence>
<accession>A0A5B7E3V2</accession>
<dbReference type="OrthoDB" id="6371827at2759"/>
<name>A0A5B7E3V2_PORTR</name>
<dbReference type="Proteomes" id="UP000324222">
    <property type="component" value="Unassembled WGS sequence"/>
</dbReference>
<protein>
    <recommendedName>
        <fullName evidence="3">RNase H type-1 domain-containing protein</fullName>
    </recommendedName>
</protein>
<proteinExistence type="predicted"/>
<gene>
    <name evidence="1" type="ORF">E2C01_021238</name>
</gene>